<evidence type="ECO:0000256" key="2">
    <source>
        <dbReference type="ARBA" id="ARBA00022690"/>
    </source>
</evidence>
<dbReference type="Pfam" id="PF00280">
    <property type="entry name" value="potato_inhibit"/>
    <property type="match status" value="1"/>
</dbReference>
<keyword evidence="2" id="KW-0646">Protease inhibitor</keyword>
<dbReference type="Gene3D" id="3.30.10.10">
    <property type="entry name" value="Trypsin Inhibitor V, subunit A"/>
    <property type="match status" value="1"/>
</dbReference>
<name>A0A397ZK38_BRACM</name>
<protein>
    <submittedName>
        <fullName evidence="4">Uncharacterized protein</fullName>
    </submittedName>
</protein>
<evidence type="ECO:0000256" key="3">
    <source>
        <dbReference type="ARBA" id="ARBA00022900"/>
    </source>
</evidence>
<organism evidence="4 5">
    <name type="scientific">Brassica campestris</name>
    <name type="common">Field mustard</name>
    <dbReference type="NCBI Taxonomy" id="3711"/>
    <lineage>
        <taxon>Eukaryota</taxon>
        <taxon>Viridiplantae</taxon>
        <taxon>Streptophyta</taxon>
        <taxon>Embryophyta</taxon>
        <taxon>Tracheophyta</taxon>
        <taxon>Spermatophyta</taxon>
        <taxon>Magnoliopsida</taxon>
        <taxon>eudicotyledons</taxon>
        <taxon>Gunneridae</taxon>
        <taxon>Pentapetalae</taxon>
        <taxon>rosids</taxon>
        <taxon>malvids</taxon>
        <taxon>Brassicales</taxon>
        <taxon>Brassicaceae</taxon>
        <taxon>Brassiceae</taxon>
        <taxon>Brassica</taxon>
    </lineage>
</organism>
<dbReference type="AlphaFoldDB" id="A0A397ZK38"/>
<reference evidence="4 5" key="1">
    <citation type="submission" date="2018-06" db="EMBL/GenBank/DDBJ databases">
        <title>WGS assembly of Brassica rapa FPsc.</title>
        <authorList>
            <person name="Bowman J."/>
            <person name="Kohchi T."/>
            <person name="Yamato K."/>
            <person name="Jenkins J."/>
            <person name="Shu S."/>
            <person name="Ishizaki K."/>
            <person name="Yamaoka S."/>
            <person name="Nishihama R."/>
            <person name="Nakamura Y."/>
            <person name="Berger F."/>
            <person name="Adam C."/>
            <person name="Aki S."/>
            <person name="Althoff F."/>
            <person name="Araki T."/>
            <person name="Arteaga-Vazquez M."/>
            <person name="Balasubrmanian S."/>
            <person name="Bauer D."/>
            <person name="Boehm C."/>
            <person name="Briginshaw L."/>
            <person name="Caballero-Perez J."/>
            <person name="Catarino B."/>
            <person name="Chen F."/>
            <person name="Chiyoda S."/>
            <person name="Chovatia M."/>
            <person name="Davies K."/>
            <person name="Delmans M."/>
            <person name="Demura T."/>
            <person name="Dierschke T."/>
            <person name="Dolan L."/>
            <person name="Dorantes-Acosta A."/>
            <person name="Eklund D."/>
            <person name="Florent S."/>
            <person name="Flores-Sandoval E."/>
            <person name="Fujiyama A."/>
            <person name="Fukuzawa H."/>
            <person name="Galik B."/>
            <person name="Grimanelli D."/>
            <person name="Grimwood J."/>
            <person name="Grossniklaus U."/>
            <person name="Hamada T."/>
            <person name="Haseloff J."/>
            <person name="Hetherington A."/>
            <person name="Higo A."/>
            <person name="Hirakawa Y."/>
            <person name="Hundley H."/>
            <person name="Ikeda Y."/>
            <person name="Inoue K."/>
            <person name="Inoue S."/>
            <person name="Ishida S."/>
            <person name="Jia Q."/>
            <person name="Kakita M."/>
            <person name="Kanazawa T."/>
            <person name="Kawai Y."/>
            <person name="Kawashima T."/>
            <person name="Kennedy M."/>
            <person name="Kinose K."/>
            <person name="Kinoshita T."/>
            <person name="Kohara Y."/>
            <person name="Koide E."/>
            <person name="Komatsu K."/>
            <person name="Kopischke S."/>
            <person name="Kubo M."/>
            <person name="Kyozuka J."/>
            <person name="Lagercrantz U."/>
            <person name="Lin S."/>
            <person name="Lindquist E."/>
            <person name="Lipzen A."/>
            <person name="Lu C."/>
            <person name="Luna E."/>
            <person name="Martienssen R."/>
            <person name="Minamino N."/>
            <person name="Mizutani M."/>
            <person name="Mizutani M."/>
            <person name="Mochizuki N."/>
            <person name="Monte I."/>
            <person name="Mosher R."/>
            <person name="Nagasaki H."/>
            <person name="Nakagami H."/>
            <person name="Naramoto S."/>
            <person name="Nishitani K."/>
            <person name="Ohtani M."/>
            <person name="Okamoto T."/>
            <person name="Okumura M."/>
            <person name="Phillips J."/>
            <person name="Pollak B."/>
            <person name="Reinders A."/>
            <person name="Roevekamp M."/>
            <person name="Sano R."/>
            <person name="Sawa S."/>
            <person name="Schmid M."/>
            <person name="Shirakawa M."/>
            <person name="Solano R."/>
            <person name="Spunde A."/>
            <person name="Suetsugu N."/>
            <person name="Sugano S."/>
            <person name="Sugiyama A."/>
            <person name="Sun R."/>
            <person name="Suzuki Y."/>
            <person name="Takenaka M."/>
            <person name="Takezawa D."/>
            <person name="Tomogane H."/>
            <person name="Tsuzuki M."/>
            <person name="Ueda T."/>
            <person name="Umeda M."/>
            <person name="Ward J."/>
            <person name="Watanabe Y."/>
            <person name="Yazaki K."/>
            <person name="Yokoyama R."/>
            <person name="Yoshitake Y."/>
            <person name="Yotsui I."/>
            <person name="Zachgo S."/>
            <person name="Schmutz J."/>
        </authorList>
    </citation>
    <scope>NUCLEOTIDE SEQUENCE [LARGE SCALE GENOMIC DNA]</scope>
    <source>
        <strain evidence="5">cv. B-3</strain>
    </source>
</reference>
<dbReference type="GO" id="GO:0009611">
    <property type="term" value="P:response to wounding"/>
    <property type="evidence" value="ECO:0007669"/>
    <property type="project" value="InterPro"/>
</dbReference>
<accession>A0A397ZK38</accession>
<dbReference type="GO" id="GO:0004867">
    <property type="term" value="F:serine-type endopeptidase inhibitor activity"/>
    <property type="evidence" value="ECO:0007669"/>
    <property type="project" value="UniProtKB-KW"/>
</dbReference>
<dbReference type="PANTHER" id="PTHR33091:SF83">
    <property type="entry name" value="SERINE PROTEASE INHIBITOR, POTATO INHIBITOR I-TYPE FAMILY PROTEIN-RELATED"/>
    <property type="match status" value="1"/>
</dbReference>
<gene>
    <name evidence="4" type="ORF">BRARA_D01163</name>
</gene>
<dbReference type="EMBL" id="CM010631">
    <property type="protein sequence ID" value="RID65997.1"/>
    <property type="molecule type" value="Genomic_DNA"/>
</dbReference>
<sequence length="65" mass="7257">MPLKTWPELVGTHGDDAASVIKRENPSFNVFVLLIGSIVTADLRENRVRVWVDTNRIVVRVPTTG</sequence>
<dbReference type="PRINTS" id="PR00292">
    <property type="entry name" value="POTATOINHBTR"/>
</dbReference>
<proteinExistence type="inferred from homology"/>
<dbReference type="InterPro" id="IPR000864">
    <property type="entry name" value="Prot_inh_pot1"/>
</dbReference>
<dbReference type="SUPFAM" id="SSF54654">
    <property type="entry name" value="CI-2 family of serine protease inhibitors"/>
    <property type="match status" value="1"/>
</dbReference>
<evidence type="ECO:0000313" key="5">
    <source>
        <dbReference type="Proteomes" id="UP000264353"/>
    </source>
</evidence>
<comment type="similarity">
    <text evidence="1">Belongs to the protease inhibitor I13 (potato type I serine protease inhibitor) family.</text>
</comment>
<keyword evidence="3" id="KW-0722">Serine protease inhibitor</keyword>
<dbReference type="PROSITE" id="PS00285">
    <property type="entry name" value="POTATO_INHIBITOR"/>
    <property type="match status" value="1"/>
</dbReference>
<dbReference type="Proteomes" id="UP000264353">
    <property type="component" value="Chromosome A4"/>
</dbReference>
<evidence type="ECO:0000256" key="1">
    <source>
        <dbReference type="ARBA" id="ARBA00008210"/>
    </source>
</evidence>
<dbReference type="PANTHER" id="PTHR33091">
    <property type="entry name" value="PROTEIN, PUTATIVE, EXPRESSED-RELATED"/>
    <property type="match status" value="1"/>
</dbReference>
<dbReference type="InterPro" id="IPR036354">
    <property type="entry name" value="Prot_inh_pot1_sf"/>
</dbReference>
<evidence type="ECO:0000313" key="4">
    <source>
        <dbReference type="EMBL" id="RID65997.1"/>
    </source>
</evidence>